<dbReference type="SUPFAM" id="SSF81653">
    <property type="entry name" value="Calcium ATPase, transduction domain A"/>
    <property type="match status" value="1"/>
</dbReference>
<dbReference type="GO" id="GO:0045332">
    <property type="term" value="P:phospholipid translocation"/>
    <property type="evidence" value="ECO:0007669"/>
    <property type="project" value="TreeGrafter"/>
</dbReference>
<dbReference type="WBParaSite" id="scaffold10384_cov193.g14748">
    <property type="protein sequence ID" value="scaffold10384_cov193.g14748"/>
    <property type="gene ID" value="scaffold10384_cov193.g14748"/>
</dbReference>
<name>A0A915LFS6_MELJA</name>
<dbReference type="GO" id="GO:0140326">
    <property type="term" value="F:ATPase-coupled intramembrane lipid transporter activity"/>
    <property type="evidence" value="ECO:0007669"/>
    <property type="project" value="TreeGrafter"/>
</dbReference>
<evidence type="ECO:0000313" key="3">
    <source>
        <dbReference type="WBParaSite" id="scaffold10384_cov193.g14748"/>
    </source>
</evidence>
<evidence type="ECO:0000256" key="1">
    <source>
        <dbReference type="SAM" id="MobiDB-lite"/>
    </source>
</evidence>
<dbReference type="PANTHER" id="PTHR24092">
    <property type="entry name" value="PROBABLE PHOSPHOLIPID-TRANSPORTING ATPASE"/>
    <property type="match status" value="1"/>
</dbReference>
<sequence>MIPKQKLESSSADPVKENTKKGRKEEQRIVKANDREFNAQFKYAQRHRNDRIVNQRVAYVLRYNTKRGKIDICEEEWMNVKVGDIVRMESGDFIAADLLLLSTSDSGICYIETAELDGETNLKTRMALPCTTEMGDIIDKIYEFDGEKFFKNLLM</sequence>
<evidence type="ECO:0000313" key="2">
    <source>
        <dbReference type="Proteomes" id="UP000887561"/>
    </source>
</evidence>
<dbReference type="InterPro" id="IPR008250">
    <property type="entry name" value="ATPase_P-typ_transduc_dom_A_sf"/>
</dbReference>
<dbReference type="GO" id="GO:0005886">
    <property type="term" value="C:plasma membrane"/>
    <property type="evidence" value="ECO:0007669"/>
    <property type="project" value="TreeGrafter"/>
</dbReference>
<keyword evidence="2" id="KW-1185">Reference proteome</keyword>
<dbReference type="GO" id="GO:0007030">
    <property type="term" value="P:Golgi organization"/>
    <property type="evidence" value="ECO:0007669"/>
    <property type="project" value="TreeGrafter"/>
</dbReference>
<accession>A0A915LFS6</accession>
<proteinExistence type="predicted"/>
<dbReference type="Proteomes" id="UP000887561">
    <property type="component" value="Unplaced"/>
</dbReference>
<dbReference type="GO" id="GO:0005802">
    <property type="term" value="C:trans-Golgi network"/>
    <property type="evidence" value="ECO:0007669"/>
    <property type="project" value="TreeGrafter"/>
</dbReference>
<dbReference type="PANTHER" id="PTHR24092:SF190">
    <property type="entry name" value="PHOSPHOLIPID-TRANSPORTING ATPASE"/>
    <property type="match status" value="1"/>
</dbReference>
<protein>
    <submittedName>
        <fullName evidence="3">Uncharacterized protein</fullName>
    </submittedName>
</protein>
<feature type="region of interest" description="Disordered" evidence="1">
    <location>
        <begin position="1"/>
        <end position="27"/>
    </location>
</feature>
<organism evidence="2 3">
    <name type="scientific">Meloidogyne javanica</name>
    <name type="common">Root-knot nematode worm</name>
    <dbReference type="NCBI Taxonomy" id="6303"/>
    <lineage>
        <taxon>Eukaryota</taxon>
        <taxon>Metazoa</taxon>
        <taxon>Ecdysozoa</taxon>
        <taxon>Nematoda</taxon>
        <taxon>Chromadorea</taxon>
        <taxon>Rhabditida</taxon>
        <taxon>Tylenchina</taxon>
        <taxon>Tylenchomorpha</taxon>
        <taxon>Tylenchoidea</taxon>
        <taxon>Meloidogynidae</taxon>
        <taxon>Meloidogyninae</taxon>
        <taxon>Meloidogyne</taxon>
        <taxon>Meloidogyne incognita group</taxon>
    </lineage>
</organism>
<feature type="compositionally biased region" description="Basic and acidic residues" evidence="1">
    <location>
        <begin position="14"/>
        <end position="27"/>
    </location>
</feature>
<dbReference type="AlphaFoldDB" id="A0A915LFS6"/>
<reference evidence="3" key="1">
    <citation type="submission" date="2022-11" db="UniProtKB">
        <authorList>
            <consortium name="WormBaseParasite"/>
        </authorList>
    </citation>
    <scope>IDENTIFICATION</scope>
</reference>
<dbReference type="Gene3D" id="2.70.150.10">
    <property type="entry name" value="Calcium-transporting ATPase, cytoplasmic transduction domain A"/>
    <property type="match status" value="1"/>
</dbReference>